<sequence>MLRKLVDYKKLSHEVASSLIEMYPDGYGDEDIIMFKNIHGEIIEAVEVKTQNCIYLVKISKSLANFISNFEDNMEKELEDQSESVEFVSPSDEPEMEFNPEEEESQLD</sequence>
<keyword evidence="3" id="KW-1185">Reference proteome</keyword>
<dbReference type="RefSeq" id="WP_187583755.1">
    <property type="nucleotide sequence ID" value="NZ_JACLHY010000007.1"/>
</dbReference>
<organism evidence="2 3">
    <name type="scientific">Arenibacter arenosicollis</name>
    <dbReference type="NCBI Taxonomy" id="2762274"/>
    <lineage>
        <taxon>Bacteria</taxon>
        <taxon>Pseudomonadati</taxon>
        <taxon>Bacteroidota</taxon>
        <taxon>Flavobacteriia</taxon>
        <taxon>Flavobacteriales</taxon>
        <taxon>Flavobacteriaceae</taxon>
        <taxon>Arenibacter</taxon>
    </lineage>
</organism>
<protein>
    <recommendedName>
        <fullName evidence="4">DNA primase</fullName>
    </recommendedName>
</protein>
<evidence type="ECO:0000313" key="2">
    <source>
        <dbReference type="EMBL" id="MBC8768163.1"/>
    </source>
</evidence>
<dbReference type="Proteomes" id="UP000618952">
    <property type="component" value="Unassembled WGS sequence"/>
</dbReference>
<proteinExistence type="predicted"/>
<name>A0ABR7QLX4_9FLAO</name>
<evidence type="ECO:0000313" key="3">
    <source>
        <dbReference type="Proteomes" id="UP000618952"/>
    </source>
</evidence>
<feature type="region of interest" description="Disordered" evidence="1">
    <location>
        <begin position="77"/>
        <end position="108"/>
    </location>
</feature>
<feature type="compositionally biased region" description="Acidic residues" evidence="1">
    <location>
        <begin position="92"/>
        <end position="108"/>
    </location>
</feature>
<evidence type="ECO:0000256" key="1">
    <source>
        <dbReference type="SAM" id="MobiDB-lite"/>
    </source>
</evidence>
<evidence type="ECO:0008006" key="4">
    <source>
        <dbReference type="Google" id="ProtNLM"/>
    </source>
</evidence>
<accession>A0ABR7QLX4</accession>
<reference evidence="2 3" key="1">
    <citation type="submission" date="2020-08" db="EMBL/GenBank/DDBJ databases">
        <title>Arenibacter gaetbuli sp. nov., isolated from a sand dune.</title>
        <authorList>
            <person name="Park S."/>
            <person name="Yoon J.-H."/>
        </authorList>
    </citation>
    <scope>NUCLEOTIDE SEQUENCE [LARGE SCALE GENOMIC DNA]</scope>
    <source>
        <strain evidence="2 3">BSSL-BM3</strain>
    </source>
</reference>
<gene>
    <name evidence="2" type="ORF">H4O18_09180</name>
</gene>
<dbReference type="EMBL" id="JACLHY010000007">
    <property type="protein sequence ID" value="MBC8768163.1"/>
    <property type="molecule type" value="Genomic_DNA"/>
</dbReference>
<comment type="caution">
    <text evidence="2">The sequence shown here is derived from an EMBL/GenBank/DDBJ whole genome shotgun (WGS) entry which is preliminary data.</text>
</comment>